<name>A0A8A3NVF3_9HELO</name>
<feature type="compositionally biased region" description="Polar residues" evidence="1">
    <location>
        <begin position="46"/>
        <end position="62"/>
    </location>
</feature>
<feature type="region of interest" description="Disordered" evidence="1">
    <location>
        <begin position="1"/>
        <end position="65"/>
    </location>
</feature>
<reference evidence="2" key="1">
    <citation type="submission" date="2020-10" db="EMBL/GenBank/DDBJ databases">
        <title>Genome Sequence of Monilinia vaccinii-corymbosi Sheds Light on Mummy Berry Disease Infection of Blueberry and Mating Type.</title>
        <authorList>
            <person name="Yow A.G."/>
            <person name="Zhang Y."/>
            <person name="Bansal K."/>
            <person name="Eacker S.M."/>
            <person name="Sullivan S."/>
            <person name="Liachko I."/>
            <person name="Cubeta M.A."/>
            <person name="Rollins J.A."/>
            <person name="Ashrafi H."/>
        </authorList>
    </citation>
    <scope>NUCLEOTIDE SEQUENCE</scope>
    <source>
        <strain evidence="2">RL-1</strain>
    </source>
</reference>
<evidence type="ECO:0000313" key="3">
    <source>
        <dbReference type="Proteomes" id="UP000672032"/>
    </source>
</evidence>
<dbReference type="OrthoDB" id="3550763at2759"/>
<evidence type="ECO:0000313" key="2">
    <source>
        <dbReference type="EMBL" id="QSZ29463.1"/>
    </source>
</evidence>
<dbReference type="EMBL" id="CP063405">
    <property type="protein sequence ID" value="QSZ29463.1"/>
    <property type="molecule type" value="Genomic_DNA"/>
</dbReference>
<feature type="region of interest" description="Disordered" evidence="1">
    <location>
        <begin position="115"/>
        <end position="156"/>
    </location>
</feature>
<sequence length="172" mass="18525">MEPTNHPKKQANMPSPNPPRTPVITPIVPSIPQAPLNPMGRKGSSMYFQQPDSRGQSSSAHPNNDRALFVSAEGDTMWDIGGLRLCNPPCRYLVNAALEHIPDFSLPEPASMAGLKRKADQSVAENTESVPPTYRGGAGHGDGQLEVKESKRKSSGVVTLPIREKAAVTFSE</sequence>
<organism evidence="2 3">
    <name type="scientific">Monilinia vaccinii-corymbosi</name>
    <dbReference type="NCBI Taxonomy" id="61207"/>
    <lineage>
        <taxon>Eukaryota</taxon>
        <taxon>Fungi</taxon>
        <taxon>Dikarya</taxon>
        <taxon>Ascomycota</taxon>
        <taxon>Pezizomycotina</taxon>
        <taxon>Leotiomycetes</taxon>
        <taxon>Helotiales</taxon>
        <taxon>Sclerotiniaceae</taxon>
        <taxon>Monilinia</taxon>
    </lineage>
</organism>
<dbReference type="AlphaFoldDB" id="A0A8A3NVF3"/>
<evidence type="ECO:0000256" key="1">
    <source>
        <dbReference type="SAM" id="MobiDB-lite"/>
    </source>
</evidence>
<accession>A0A8A3NVF3</accession>
<proteinExistence type="predicted"/>
<dbReference type="Proteomes" id="UP000672032">
    <property type="component" value="Chromosome 1"/>
</dbReference>
<feature type="compositionally biased region" description="Low complexity" evidence="1">
    <location>
        <begin position="22"/>
        <end position="31"/>
    </location>
</feature>
<protein>
    <submittedName>
        <fullName evidence="2">Uncharacterized protein</fullName>
    </submittedName>
</protein>
<keyword evidence="3" id="KW-1185">Reference proteome</keyword>
<gene>
    <name evidence="2" type="ORF">DSL72_003977</name>
</gene>